<reference evidence="2 3" key="1">
    <citation type="submission" date="2017-06" db="EMBL/GenBank/DDBJ databases">
        <title>Comparative genomic analysis of Ambrosia Fusariam Clade fungi.</title>
        <authorList>
            <person name="Stajich J.E."/>
            <person name="Carrillo J."/>
            <person name="Kijimoto T."/>
            <person name="Eskalen A."/>
            <person name="O'Donnell K."/>
            <person name="Kasson M."/>
        </authorList>
    </citation>
    <scope>NUCLEOTIDE SEQUENCE [LARGE SCALE GENOMIC DNA]</scope>
    <source>
        <strain evidence="2 3">NRRL62584</strain>
    </source>
</reference>
<protein>
    <recommendedName>
        <fullName evidence="1">CHAT domain-containing protein</fullName>
    </recommendedName>
</protein>
<organism evidence="2 3">
    <name type="scientific">Fusarium duplospermum</name>
    <dbReference type="NCBI Taxonomy" id="1325734"/>
    <lineage>
        <taxon>Eukaryota</taxon>
        <taxon>Fungi</taxon>
        <taxon>Dikarya</taxon>
        <taxon>Ascomycota</taxon>
        <taxon>Pezizomycotina</taxon>
        <taxon>Sordariomycetes</taxon>
        <taxon>Hypocreomycetidae</taxon>
        <taxon>Hypocreales</taxon>
        <taxon>Nectriaceae</taxon>
        <taxon>Fusarium</taxon>
        <taxon>Fusarium solani species complex</taxon>
    </lineage>
</organism>
<dbReference type="PANTHER" id="PTHR19959:SF119">
    <property type="entry name" value="FUNGAL LIPASE-LIKE DOMAIN-CONTAINING PROTEIN"/>
    <property type="match status" value="1"/>
</dbReference>
<dbReference type="PANTHER" id="PTHR19959">
    <property type="entry name" value="KINESIN LIGHT CHAIN"/>
    <property type="match status" value="1"/>
</dbReference>
<dbReference type="Gene3D" id="1.25.40.10">
    <property type="entry name" value="Tetratricopeptide repeat domain"/>
    <property type="match status" value="2"/>
</dbReference>
<evidence type="ECO:0000313" key="3">
    <source>
        <dbReference type="Proteomes" id="UP000288168"/>
    </source>
</evidence>
<sequence length="929" mass="103268">MSRDAVHATSPENSDRAGRLHNLALNLHKRYMLLKERDDLEEGIQLLREAVHVSRPESPPRAQWFTNLGNSMADYYALTMKYEHLAESIRMLQKGLQAAPTDPARAVWLNNLGLRLADQFARTGDMAGLDEAIEIFRQSLDASSNDDSEVANRSMSLAKCLAIRSHRTGAIRDLNTAIDEFRTVVNATPPDSPERYSRVNNLGKSLSDKYLRTRDPHDLNEAIGLLREAVDPSGKRYRSRAACLGNLGDCLAFRYSLTRSSADLNEALDMSRQAVGATPTGHHGKAERLSNVALRLKDKYSLVNDLETLDEAVNVAREALDAAPVDHPVQAECMNAAGEIFRVRYPRTKSEADWKSATECFSKVLSVSNSATSVRVRAGRRFLSLPGIANYPGANTLAEAAINLIPLMTPRALQNTDKRHLLSDATGMASNAAAIALHSGQGAEAAIQYLEIGRGVIAGASFEQDDVLRLEICHPDLARTFMDLRDQLDKPSMHEAGSSIRPEAEHMDPKVVAEMELQSRHEATRRLDQLCKEIRTKRGFDRFLLPASNEEMLEAAKHGWIVILNVSSHRCDALIIEESGLRSLPLPLVSPEALEKYSMEPGSLTTLMWLWDSVVSPIFDSMDFTTTSRMPSSESTGPRVWWVPTGEMSRFPLHAAGHHLDCGRNSTLDMVISSYSPSIKAIIRGLRDQYPSTMENGKSPKDLVAVAMDETTGQSPLRYARSEVSAVLSVMGNDILPHKQPHPYRDDVLSALNNCEVFHFAGHGSTHPLEPLQSTLLLQDWKEKPLTVESLLDTKLGSIRPFLAYLSACGTSRVRNDGSMDESIHLANAFQLAGFRHVVGTLWSVFDDELCVEMAKLMYGFLRDRGLEDKSVSRGLHHATRELRDRWVKSVRINSDSMEVKKQVRDAVVIGPASEQERLFWVPYIHFGI</sequence>
<evidence type="ECO:0000259" key="1">
    <source>
        <dbReference type="Pfam" id="PF12770"/>
    </source>
</evidence>
<dbReference type="SUPFAM" id="SSF48452">
    <property type="entry name" value="TPR-like"/>
    <property type="match status" value="1"/>
</dbReference>
<proteinExistence type="predicted"/>
<feature type="domain" description="CHAT" evidence="1">
    <location>
        <begin position="607"/>
        <end position="928"/>
    </location>
</feature>
<evidence type="ECO:0000313" key="2">
    <source>
        <dbReference type="EMBL" id="RSL54594.1"/>
    </source>
</evidence>
<dbReference type="InterPro" id="IPR024983">
    <property type="entry name" value="CHAT_dom"/>
</dbReference>
<keyword evidence="3" id="KW-1185">Reference proteome</keyword>
<dbReference type="Pfam" id="PF12770">
    <property type="entry name" value="CHAT"/>
    <property type="match status" value="1"/>
</dbReference>
<name>A0A428PNK3_9HYPO</name>
<dbReference type="STRING" id="1325734.A0A428PNK3"/>
<comment type="caution">
    <text evidence="2">The sequence shown here is derived from an EMBL/GenBank/DDBJ whole genome shotgun (WGS) entry which is preliminary data.</text>
</comment>
<dbReference type="Proteomes" id="UP000288168">
    <property type="component" value="Unassembled WGS sequence"/>
</dbReference>
<dbReference type="InterPro" id="IPR011990">
    <property type="entry name" value="TPR-like_helical_dom_sf"/>
</dbReference>
<dbReference type="AlphaFoldDB" id="A0A428PNK3"/>
<dbReference type="OrthoDB" id="9991317at2759"/>
<accession>A0A428PNK3</accession>
<dbReference type="EMBL" id="NKCI01000109">
    <property type="protein sequence ID" value="RSL54594.1"/>
    <property type="molecule type" value="Genomic_DNA"/>
</dbReference>
<gene>
    <name evidence="2" type="ORF">CEP54_009805</name>
</gene>